<proteinExistence type="predicted"/>
<dbReference type="Gene3D" id="3.40.50.150">
    <property type="entry name" value="Vaccinia Virus protein VP39"/>
    <property type="match status" value="1"/>
</dbReference>
<reference evidence="4" key="2">
    <citation type="submission" date="2020-09" db="EMBL/GenBank/DDBJ databases">
        <authorList>
            <person name="Sun Q."/>
            <person name="Zhou Y."/>
        </authorList>
    </citation>
    <scope>NUCLEOTIDE SEQUENCE</scope>
    <source>
        <strain evidence="4">CGMCC 1.15762</strain>
    </source>
</reference>
<dbReference type="PANTHER" id="PTHR43861">
    <property type="entry name" value="TRANS-ACONITATE 2-METHYLTRANSFERASE-RELATED"/>
    <property type="match status" value="1"/>
</dbReference>
<dbReference type="CDD" id="cd02440">
    <property type="entry name" value="AdoMet_MTases"/>
    <property type="match status" value="1"/>
</dbReference>
<evidence type="ECO:0000256" key="1">
    <source>
        <dbReference type="ARBA" id="ARBA00022603"/>
    </source>
</evidence>
<dbReference type="SUPFAM" id="SSF53335">
    <property type="entry name" value="S-adenosyl-L-methionine-dependent methyltransferases"/>
    <property type="match status" value="1"/>
</dbReference>
<comment type="caution">
    <text evidence="4">The sequence shown here is derived from an EMBL/GenBank/DDBJ whole genome shotgun (WGS) entry which is preliminary data.</text>
</comment>
<keyword evidence="4" id="KW-0830">Ubiquinone</keyword>
<evidence type="ECO:0000256" key="2">
    <source>
        <dbReference type="ARBA" id="ARBA00022679"/>
    </source>
</evidence>
<accession>A0A8J2ZNN0</accession>
<keyword evidence="2" id="KW-0808">Transferase</keyword>
<dbReference type="AlphaFoldDB" id="A0A8J2ZNN0"/>
<gene>
    <name evidence="4" type="ORF">GCM10011415_41770</name>
</gene>
<reference evidence="4" key="1">
    <citation type="journal article" date="2014" name="Int. J. Syst. Evol. Microbiol.">
        <title>Complete genome sequence of Corynebacterium casei LMG S-19264T (=DSM 44701T), isolated from a smear-ripened cheese.</title>
        <authorList>
            <consortium name="US DOE Joint Genome Institute (JGI-PGF)"/>
            <person name="Walter F."/>
            <person name="Albersmeier A."/>
            <person name="Kalinowski J."/>
            <person name="Ruckert C."/>
        </authorList>
    </citation>
    <scope>NUCLEOTIDE SEQUENCE</scope>
    <source>
        <strain evidence="4">CGMCC 1.15762</strain>
    </source>
</reference>
<feature type="domain" description="Methyltransferase" evidence="3">
    <location>
        <begin position="40"/>
        <end position="127"/>
    </location>
</feature>
<keyword evidence="5" id="KW-1185">Reference proteome</keyword>
<sequence>MELPAEFVTLYTGLDRQGPGEPQDVNWAVARLGLGGGLRVCDAGCGSGADLQTLAAALPDAWLEGVDAMPHLVAEARDRLGSRADVRVGDMGALEGPFDLIWCAGALYFLGVTEGLRGWSRALAPGGVVAFSHPVLLSDAEPEAVAAFWQEYPAITRREGLEAQVAQAGFEVVDRRHVIGLPWGRYYDGLARRIEALKPGADAAMAAVLEAAEREISLWHKAPDRIAYLLVLARAA</sequence>
<dbReference type="Pfam" id="PF13649">
    <property type="entry name" value="Methyltransf_25"/>
    <property type="match status" value="1"/>
</dbReference>
<dbReference type="GO" id="GO:0032259">
    <property type="term" value="P:methylation"/>
    <property type="evidence" value="ECO:0007669"/>
    <property type="project" value="UniProtKB-KW"/>
</dbReference>
<organism evidence="4 5">
    <name type="scientific">Salipiger pallidus</name>
    <dbReference type="NCBI Taxonomy" id="1775170"/>
    <lineage>
        <taxon>Bacteria</taxon>
        <taxon>Pseudomonadati</taxon>
        <taxon>Pseudomonadota</taxon>
        <taxon>Alphaproteobacteria</taxon>
        <taxon>Rhodobacterales</taxon>
        <taxon>Roseobacteraceae</taxon>
        <taxon>Salipiger</taxon>
    </lineage>
</organism>
<evidence type="ECO:0000313" key="4">
    <source>
        <dbReference type="EMBL" id="GGG86942.1"/>
    </source>
</evidence>
<keyword evidence="1 4" id="KW-0489">Methyltransferase</keyword>
<dbReference type="EMBL" id="BMJV01000013">
    <property type="protein sequence ID" value="GGG86942.1"/>
    <property type="molecule type" value="Genomic_DNA"/>
</dbReference>
<dbReference type="Proteomes" id="UP000617145">
    <property type="component" value="Unassembled WGS sequence"/>
</dbReference>
<dbReference type="InterPro" id="IPR029063">
    <property type="entry name" value="SAM-dependent_MTases_sf"/>
</dbReference>
<dbReference type="PANTHER" id="PTHR43861:SF1">
    <property type="entry name" value="TRANS-ACONITATE 2-METHYLTRANSFERASE"/>
    <property type="match status" value="1"/>
</dbReference>
<dbReference type="InterPro" id="IPR041698">
    <property type="entry name" value="Methyltransf_25"/>
</dbReference>
<protein>
    <submittedName>
        <fullName evidence="4">Ubiquinone/menaquinone biosynthesis methyltransferase</fullName>
    </submittedName>
</protein>
<dbReference type="RefSeq" id="WP_188792116.1">
    <property type="nucleotide sequence ID" value="NZ_BMJV01000013.1"/>
</dbReference>
<evidence type="ECO:0000259" key="3">
    <source>
        <dbReference type="Pfam" id="PF13649"/>
    </source>
</evidence>
<name>A0A8J2ZNN0_9RHOB</name>
<evidence type="ECO:0000313" key="5">
    <source>
        <dbReference type="Proteomes" id="UP000617145"/>
    </source>
</evidence>
<dbReference type="GO" id="GO:0008168">
    <property type="term" value="F:methyltransferase activity"/>
    <property type="evidence" value="ECO:0007669"/>
    <property type="project" value="UniProtKB-KW"/>
</dbReference>